<feature type="region of interest" description="Disordered" evidence="1">
    <location>
        <begin position="601"/>
        <end position="623"/>
    </location>
</feature>
<organism evidence="3 4">
    <name type="scientific">Ophiostoma piceae (strain UAMH 11346)</name>
    <name type="common">Sap stain fungus</name>
    <dbReference type="NCBI Taxonomy" id="1262450"/>
    <lineage>
        <taxon>Eukaryota</taxon>
        <taxon>Fungi</taxon>
        <taxon>Dikarya</taxon>
        <taxon>Ascomycota</taxon>
        <taxon>Pezizomycotina</taxon>
        <taxon>Sordariomycetes</taxon>
        <taxon>Sordariomycetidae</taxon>
        <taxon>Ophiostomatales</taxon>
        <taxon>Ophiostomataceae</taxon>
        <taxon>Ophiostoma</taxon>
    </lineage>
</organism>
<feature type="region of interest" description="Disordered" evidence="1">
    <location>
        <begin position="706"/>
        <end position="737"/>
    </location>
</feature>
<dbReference type="HOGENOM" id="CLU_008351_0_0_1"/>
<dbReference type="EMBL" id="KE148156">
    <property type="protein sequence ID" value="EPE05478.1"/>
    <property type="molecule type" value="Genomic_DNA"/>
</dbReference>
<protein>
    <submittedName>
        <fullName evidence="3">Aaa atpase domain containing protein</fullName>
    </submittedName>
</protein>
<sequence>MAHRLNRPALGQKFPLGTLYNAHNDTFQNLSLFSEHPVEDAIVTTWHQKSDTTLNNTDSYRGRLALLGAGPEFEASLFSGLAVAGGCGRCLQEHSPIGSPTTVQHYAALGHKLVTVEDSLLPNNPALRGHVVPEVLQNSTEATHVVVSIIWGSQSVIVARGISQHSNSAADNATQATGQNPEGAFENAVIELRSAVDNLQYLQNAELGNTCPEGIKLDVVAYSEVFDGDGMVLNGLGEAFDLIRLLPTLLRNSGRNAGKGEPVMYCLLPIPIMAKFLGLQGKAAVTFRANICTMPPSPHDFLDFILEQFSEVEIVWTQLVSYAGMLARHKPYVRAEHAQDVLECVSTARKGRADLKQEFARMLIQGRMHGPSPEAMDNLTHNLQTLQTQCIRLLEVAGEQVDKVSFSRMAVARGAIYIGHNGLDMEKIICAAADTGRDAYVLMFSRTAMTVHTDGWDANVALLKDLLPRTAASTSSAVVILVDCDAVGQALEHTRIVHYNQQGVIVTQDLYEQRQFIAGQCIARCNAGALETDQDIKKPIQRRMVKIPCPGPDCSNLEVCQWICSACHSQIEFGYTDDFMYCDCGRAKYNAWRFKCNSPNHQMKQHEPAKGQSDTSRRKAGGQNISSDGYAFYRNKAQLLSTLKSLDQTDYVNILILGETGVGKSTFINSLVNYLAYETLDEAKHADELSWVIPCSFSIQTMDRSRPNGAIKERKVQVGGRDDEKDGSSGDSATQKTAVYPVNVGDKTIRLIDTPGIGDTRGLEFDKKNMADILRTLSSYEHLHGILILLKSNNSRLTVTFNFCMQELLTHLHRSASRNMAFGFTNTRISNYSPGDTFGPLSSLLDKHRDIGLVLENQNTFCFDSESFRYLAAFKKSVVMENEEDFRRSWVHSREEAVRLIEYFQSKTPHQVKSTLSMNGTRQLIAELTKPMADISQIINANIKVLGEQIAELSDTRLSGNKLRQRLQVPKVHLRAIKLQRPRTVCRNEDCVEWRDDGTGELKGVYKKPCHDPCYLNNVEVDRINCPELLHCAAFGNICNGVQTGFCTHVECGHSWQEHMHICYELEEYTAMVTDTEAQRLFAQNESDIIVKQAALHRAETNIREYRAEHTKIQEAAARFGIFLKKHSITLYNDATLEYLDMLIDEEKQKSRVSRQKSKLEALRNSRAAHIELVKTLESSMATCDGAAQLDEAGVEALVQSLYDLEHFGKMLRDVKEGVVEAYQATYRERPFRVQTPRRRADGFRSSQRAIVPSPPPQQRYPEPEPYRGNYHSYGSAGGYGGDSSHQDSLQLYSHVVGGGSKKQRRWYQLLF</sequence>
<dbReference type="InterPro" id="IPR056073">
    <property type="entry name" value="DUF7656"/>
</dbReference>
<gene>
    <name evidence="3" type="ORF">F503_02217</name>
</gene>
<dbReference type="SUPFAM" id="SSF52540">
    <property type="entry name" value="P-loop containing nucleoside triphosphate hydrolases"/>
    <property type="match status" value="1"/>
</dbReference>
<dbReference type="OrthoDB" id="8954335at2759"/>
<dbReference type="eggNOG" id="ENOG502QQZ0">
    <property type="taxonomic scope" value="Eukaryota"/>
</dbReference>
<dbReference type="PANTHER" id="PTHR32046:SF11">
    <property type="entry name" value="IMMUNE-ASSOCIATED NUCLEOTIDE-BINDING PROTEIN 10-LIKE"/>
    <property type="match status" value="1"/>
</dbReference>
<dbReference type="STRING" id="1262450.S3CGQ4"/>
<name>S3CGQ4_OPHP1</name>
<evidence type="ECO:0000313" key="3">
    <source>
        <dbReference type="EMBL" id="EPE05478.1"/>
    </source>
</evidence>
<dbReference type="InterPro" id="IPR056072">
    <property type="entry name" value="SNTX_MACPF/CDC-like_dom"/>
</dbReference>
<feature type="compositionally biased region" description="Basic and acidic residues" evidence="1">
    <location>
        <begin position="706"/>
        <end position="728"/>
    </location>
</feature>
<dbReference type="Pfam" id="PF26633">
    <property type="entry name" value="DUF8206"/>
    <property type="match status" value="1"/>
</dbReference>
<dbReference type="VEuPathDB" id="FungiDB:F503_02217"/>
<proteinExistence type="predicted"/>
<feature type="region of interest" description="Disordered" evidence="1">
    <location>
        <begin position="1236"/>
        <end position="1285"/>
    </location>
</feature>
<evidence type="ECO:0000259" key="2">
    <source>
        <dbReference type="PROSITE" id="PS50042"/>
    </source>
</evidence>
<evidence type="ECO:0000256" key="1">
    <source>
        <dbReference type="SAM" id="MobiDB-lite"/>
    </source>
</evidence>
<dbReference type="InterPro" id="IPR000595">
    <property type="entry name" value="cNMP-bd_dom"/>
</dbReference>
<feature type="domain" description="Cyclic nucleotide-binding" evidence="2">
    <location>
        <begin position="829"/>
        <end position="889"/>
    </location>
</feature>
<dbReference type="Proteomes" id="UP000016923">
    <property type="component" value="Unassembled WGS sequence"/>
</dbReference>
<dbReference type="OMA" id="HMHIYYD"/>
<dbReference type="Gene3D" id="3.40.50.300">
    <property type="entry name" value="P-loop containing nucleotide triphosphate hydrolases"/>
    <property type="match status" value="1"/>
</dbReference>
<dbReference type="PANTHER" id="PTHR32046">
    <property type="entry name" value="G DOMAIN-CONTAINING PROTEIN"/>
    <property type="match status" value="1"/>
</dbReference>
<accession>S3CGQ4</accession>
<dbReference type="PROSITE" id="PS00675">
    <property type="entry name" value="SIGMA54_INTERACT_1"/>
    <property type="match status" value="1"/>
</dbReference>
<dbReference type="Pfam" id="PF24676">
    <property type="entry name" value="DUF7656"/>
    <property type="match status" value="1"/>
</dbReference>
<keyword evidence="4" id="KW-1185">Reference proteome</keyword>
<evidence type="ECO:0000313" key="4">
    <source>
        <dbReference type="Proteomes" id="UP000016923"/>
    </source>
</evidence>
<dbReference type="InterPro" id="IPR027417">
    <property type="entry name" value="P-loop_NTPase"/>
</dbReference>
<dbReference type="InterPro" id="IPR025662">
    <property type="entry name" value="Sigma_54_int_dom_ATP-bd_1"/>
</dbReference>
<dbReference type="PROSITE" id="PS50042">
    <property type="entry name" value="CNMP_BINDING_3"/>
    <property type="match status" value="1"/>
</dbReference>
<dbReference type="Pfam" id="PF24674">
    <property type="entry name" value="MACPF_SNTX"/>
    <property type="match status" value="1"/>
</dbReference>
<dbReference type="InterPro" id="IPR058519">
    <property type="entry name" value="DUF8206"/>
</dbReference>
<reference evidence="3 4" key="1">
    <citation type="journal article" date="2013" name="BMC Genomics">
        <title>The genome and transcriptome of the pine saprophyte Ophiostoma piceae, and a comparison with the bark beetle-associated pine pathogen Grosmannia clavigera.</title>
        <authorList>
            <person name="Haridas S."/>
            <person name="Wang Y."/>
            <person name="Lim L."/>
            <person name="Massoumi Alamouti S."/>
            <person name="Jackman S."/>
            <person name="Docking R."/>
            <person name="Robertson G."/>
            <person name="Birol I."/>
            <person name="Bohlmann J."/>
            <person name="Breuil C."/>
        </authorList>
    </citation>
    <scope>NUCLEOTIDE SEQUENCE [LARGE SCALE GENOMIC DNA]</scope>
    <source>
        <strain evidence="3 4">UAMH 11346</strain>
    </source>
</reference>